<dbReference type="AlphaFoldDB" id="A0A0E9SUN6"/>
<organism evidence="2">
    <name type="scientific">Anguilla anguilla</name>
    <name type="common">European freshwater eel</name>
    <name type="synonym">Muraena anguilla</name>
    <dbReference type="NCBI Taxonomy" id="7936"/>
    <lineage>
        <taxon>Eukaryota</taxon>
        <taxon>Metazoa</taxon>
        <taxon>Chordata</taxon>
        <taxon>Craniata</taxon>
        <taxon>Vertebrata</taxon>
        <taxon>Euteleostomi</taxon>
        <taxon>Actinopterygii</taxon>
        <taxon>Neopterygii</taxon>
        <taxon>Teleostei</taxon>
        <taxon>Anguilliformes</taxon>
        <taxon>Anguillidae</taxon>
        <taxon>Anguilla</taxon>
    </lineage>
</organism>
<accession>A0A0E9SUN6</accession>
<dbReference type="EMBL" id="GBXM01064344">
    <property type="protein sequence ID" value="JAH44233.1"/>
    <property type="molecule type" value="Transcribed_RNA"/>
</dbReference>
<evidence type="ECO:0000313" key="2">
    <source>
        <dbReference type="EMBL" id="JAH44233.1"/>
    </source>
</evidence>
<feature type="region of interest" description="Disordered" evidence="1">
    <location>
        <begin position="1"/>
        <end position="25"/>
    </location>
</feature>
<reference evidence="2" key="2">
    <citation type="journal article" date="2015" name="Fish Shellfish Immunol.">
        <title>Early steps in the European eel (Anguilla anguilla)-Vibrio vulnificus interaction in the gills: Role of the RtxA13 toxin.</title>
        <authorList>
            <person name="Callol A."/>
            <person name="Pajuelo D."/>
            <person name="Ebbesson L."/>
            <person name="Teles M."/>
            <person name="MacKenzie S."/>
            <person name="Amaro C."/>
        </authorList>
    </citation>
    <scope>NUCLEOTIDE SEQUENCE</scope>
</reference>
<evidence type="ECO:0000256" key="1">
    <source>
        <dbReference type="SAM" id="MobiDB-lite"/>
    </source>
</evidence>
<proteinExistence type="predicted"/>
<name>A0A0E9SUN6_ANGAN</name>
<reference evidence="2" key="1">
    <citation type="submission" date="2014-11" db="EMBL/GenBank/DDBJ databases">
        <authorList>
            <person name="Amaro Gonzalez C."/>
        </authorList>
    </citation>
    <scope>NUCLEOTIDE SEQUENCE</scope>
</reference>
<feature type="compositionally biased region" description="Basic residues" evidence="1">
    <location>
        <begin position="1"/>
        <end position="11"/>
    </location>
</feature>
<protein>
    <submittedName>
        <fullName evidence="2">Uncharacterized protein</fullName>
    </submittedName>
</protein>
<sequence length="50" mass="5589">MNCNNRRKKNGHPQFRPRSQAGSVTEVNIPAASSLLRLQCCRNNIHGRAS</sequence>